<dbReference type="EMBL" id="KZ506345">
    <property type="protein sequence ID" value="PKU40068.1"/>
    <property type="molecule type" value="Genomic_DNA"/>
</dbReference>
<sequence length="131" mass="14941">MAMKLVKCLEHKLYEKWLKELGLFSLKRRRLRGDLIALYNYLKGGCSEGTQSGASSTGGLREHFCPGNCIASWWQYSPDKNFKPTQVEEDIDVKCPTFVAKTLTFRLLSKRPHPDISPNEDILAWFSGSRS</sequence>
<gene>
    <name evidence="1" type="ORF">llap_9631</name>
</gene>
<reference evidence="2" key="2">
    <citation type="submission" date="2017-12" db="EMBL/GenBank/DDBJ databases">
        <title>Genome sequence of the Bar-tailed Godwit (Limosa lapponica baueri).</title>
        <authorList>
            <person name="Lima N.C.B."/>
            <person name="Parody-Merino A.M."/>
            <person name="Battley P.F."/>
            <person name="Fidler A.E."/>
            <person name="Prosdocimi F."/>
        </authorList>
    </citation>
    <scope>NUCLEOTIDE SEQUENCE [LARGE SCALE GENOMIC DNA]</scope>
</reference>
<evidence type="ECO:0000313" key="2">
    <source>
        <dbReference type="Proteomes" id="UP000233556"/>
    </source>
</evidence>
<evidence type="ECO:0000313" key="1">
    <source>
        <dbReference type="EMBL" id="PKU40068.1"/>
    </source>
</evidence>
<protein>
    <submittedName>
        <fullName evidence="1">Uncharacterized protein</fullName>
    </submittedName>
</protein>
<dbReference type="Proteomes" id="UP000233556">
    <property type="component" value="Unassembled WGS sequence"/>
</dbReference>
<reference evidence="2" key="1">
    <citation type="submission" date="2017-11" db="EMBL/GenBank/DDBJ databases">
        <authorList>
            <person name="Lima N.C."/>
            <person name="Parody-Merino A.M."/>
            <person name="Battley P.F."/>
            <person name="Fidler A.E."/>
            <person name="Prosdocimi F."/>
        </authorList>
    </citation>
    <scope>NUCLEOTIDE SEQUENCE [LARGE SCALE GENOMIC DNA]</scope>
</reference>
<keyword evidence="2" id="KW-1185">Reference proteome</keyword>
<proteinExistence type="predicted"/>
<name>A0A2I0U1X3_LIMLA</name>
<organism evidence="1 2">
    <name type="scientific">Limosa lapponica baueri</name>
    <dbReference type="NCBI Taxonomy" id="1758121"/>
    <lineage>
        <taxon>Eukaryota</taxon>
        <taxon>Metazoa</taxon>
        <taxon>Chordata</taxon>
        <taxon>Craniata</taxon>
        <taxon>Vertebrata</taxon>
        <taxon>Euteleostomi</taxon>
        <taxon>Archelosauria</taxon>
        <taxon>Archosauria</taxon>
        <taxon>Dinosauria</taxon>
        <taxon>Saurischia</taxon>
        <taxon>Theropoda</taxon>
        <taxon>Coelurosauria</taxon>
        <taxon>Aves</taxon>
        <taxon>Neognathae</taxon>
        <taxon>Neoaves</taxon>
        <taxon>Charadriiformes</taxon>
        <taxon>Scolopacidae</taxon>
        <taxon>Limosa</taxon>
    </lineage>
</organism>
<dbReference type="AlphaFoldDB" id="A0A2I0U1X3"/>
<accession>A0A2I0U1X3</accession>